<feature type="region of interest" description="Disordered" evidence="1">
    <location>
        <begin position="60"/>
        <end position="83"/>
    </location>
</feature>
<dbReference type="EMBL" id="VDEP01000343">
    <property type="protein sequence ID" value="KAA1099046.1"/>
    <property type="molecule type" value="Genomic_DNA"/>
</dbReference>
<organism evidence="2 3">
    <name type="scientific">Puccinia graminis f. sp. tritici</name>
    <dbReference type="NCBI Taxonomy" id="56615"/>
    <lineage>
        <taxon>Eukaryota</taxon>
        <taxon>Fungi</taxon>
        <taxon>Dikarya</taxon>
        <taxon>Basidiomycota</taxon>
        <taxon>Pucciniomycotina</taxon>
        <taxon>Pucciniomycetes</taxon>
        <taxon>Pucciniales</taxon>
        <taxon>Pucciniaceae</taxon>
        <taxon>Puccinia</taxon>
    </lineage>
</organism>
<dbReference type="AlphaFoldDB" id="A0A5B0PDB5"/>
<comment type="caution">
    <text evidence="2">The sequence shown here is derived from an EMBL/GenBank/DDBJ whole genome shotgun (WGS) entry which is preliminary data.</text>
</comment>
<gene>
    <name evidence="2" type="ORF">PGTUg99_000223</name>
</gene>
<evidence type="ECO:0000256" key="1">
    <source>
        <dbReference type="SAM" id="MobiDB-lite"/>
    </source>
</evidence>
<accession>A0A5B0PDB5</accession>
<sequence>MSRDQIQVGNATTLAPSQRQQALYDHLDQPAHTLYSIPPIISSNPAPILVADDVPTREEELDQFWTGKPKETSAGSMPTRKRI</sequence>
<dbReference type="Proteomes" id="UP000325313">
    <property type="component" value="Unassembled WGS sequence"/>
</dbReference>
<evidence type="ECO:0000313" key="2">
    <source>
        <dbReference type="EMBL" id="KAA1099046.1"/>
    </source>
</evidence>
<evidence type="ECO:0000313" key="3">
    <source>
        <dbReference type="Proteomes" id="UP000325313"/>
    </source>
</evidence>
<protein>
    <submittedName>
        <fullName evidence="2">Uncharacterized protein</fullName>
    </submittedName>
</protein>
<proteinExistence type="predicted"/>
<name>A0A5B0PDB5_PUCGR</name>
<reference evidence="2 3" key="1">
    <citation type="submission" date="2019-05" db="EMBL/GenBank/DDBJ databases">
        <title>Emergence of the Ug99 lineage of the wheat stem rust pathogen through somatic hybridization.</title>
        <authorList>
            <person name="Li F."/>
            <person name="Upadhyaya N.M."/>
            <person name="Sperschneider J."/>
            <person name="Matny O."/>
            <person name="Nguyen-Phuc H."/>
            <person name="Mago R."/>
            <person name="Raley C."/>
            <person name="Miller M.E."/>
            <person name="Silverstein K.A.T."/>
            <person name="Henningsen E."/>
            <person name="Hirsch C.D."/>
            <person name="Visser B."/>
            <person name="Pretorius Z.A."/>
            <person name="Steffenson B.J."/>
            <person name="Schwessinger B."/>
            <person name="Dodds P.N."/>
            <person name="Figueroa M."/>
        </authorList>
    </citation>
    <scope>NUCLEOTIDE SEQUENCE [LARGE SCALE GENOMIC DNA]</scope>
    <source>
        <strain evidence="2 3">Ug99</strain>
    </source>
</reference>